<keyword evidence="1" id="KW-0812">Transmembrane</keyword>
<evidence type="ECO:0000313" key="2">
    <source>
        <dbReference type="EMBL" id="OCH14718.1"/>
    </source>
</evidence>
<dbReference type="Proteomes" id="UP000093523">
    <property type="component" value="Unassembled WGS sequence"/>
</dbReference>
<gene>
    <name evidence="2" type="ORF">A6E04_20805</name>
</gene>
<protein>
    <submittedName>
        <fullName evidence="2">Uncharacterized protein</fullName>
    </submittedName>
</protein>
<dbReference type="RefSeq" id="WP_065612294.1">
    <property type="nucleotide sequence ID" value="NZ_CAWMPN010000062.1"/>
</dbReference>
<reference evidence="2 3" key="1">
    <citation type="submission" date="2016-06" db="EMBL/GenBank/DDBJ databases">
        <authorList>
            <person name="Kjaerup R.B."/>
            <person name="Dalgaard T.S."/>
            <person name="Juul-Madsen H.R."/>
        </authorList>
    </citation>
    <scope>NUCLEOTIDE SEQUENCE [LARGE SCALE GENOMIC DNA]</scope>
    <source>
        <strain evidence="2 3">1S159</strain>
    </source>
</reference>
<name>A0A1B9NT70_ALILO</name>
<proteinExistence type="predicted"/>
<organism evidence="2 3">
    <name type="scientific">Aliivibrio logei</name>
    <name type="common">Vibrio logei</name>
    <dbReference type="NCBI Taxonomy" id="688"/>
    <lineage>
        <taxon>Bacteria</taxon>
        <taxon>Pseudomonadati</taxon>
        <taxon>Pseudomonadota</taxon>
        <taxon>Gammaproteobacteria</taxon>
        <taxon>Vibrionales</taxon>
        <taxon>Vibrionaceae</taxon>
        <taxon>Aliivibrio</taxon>
    </lineage>
</organism>
<accession>A0A1B9NT70</accession>
<evidence type="ECO:0000313" key="3">
    <source>
        <dbReference type="Proteomes" id="UP000093523"/>
    </source>
</evidence>
<feature type="transmembrane region" description="Helical" evidence="1">
    <location>
        <begin position="167"/>
        <end position="192"/>
    </location>
</feature>
<keyword evidence="1" id="KW-0472">Membrane</keyword>
<dbReference type="EMBL" id="MAJU01000062">
    <property type="protein sequence ID" value="OCH14718.1"/>
    <property type="molecule type" value="Genomic_DNA"/>
</dbReference>
<dbReference type="OrthoDB" id="5865414at2"/>
<feature type="transmembrane region" description="Helical" evidence="1">
    <location>
        <begin position="12"/>
        <end position="32"/>
    </location>
</feature>
<evidence type="ECO:0000256" key="1">
    <source>
        <dbReference type="SAM" id="Phobius"/>
    </source>
</evidence>
<comment type="caution">
    <text evidence="2">The sequence shown here is derived from an EMBL/GenBank/DDBJ whole genome shotgun (WGS) entry which is preliminary data.</text>
</comment>
<dbReference type="AlphaFoldDB" id="A0A1B9NT70"/>
<feature type="transmembrane region" description="Helical" evidence="1">
    <location>
        <begin position="133"/>
        <end position="155"/>
    </location>
</feature>
<sequence>MDALYTSMKEGNYGIALILIVVLILMNIPRLIDFSSFNRKRRMNDLIEALGNENVTDKIKSHLKDEIQIECFRLAHGVRVSTPMLNAILTISKRVDTKVSFRHLLRVAKIMPNIDELDNKSYRIKLEWFDKLFWGYNLITGALMVIIGLVFFIAFMGTLSTEVHANYLILGLFSFATGSYAFNEGVALASVYHINKALQSYDESCKISL</sequence>
<keyword evidence="1" id="KW-1133">Transmembrane helix</keyword>